<dbReference type="PROSITE" id="PS51858">
    <property type="entry name" value="PPPDE"/>
    <property type="match status" value="1"/>
</dbReference>
<dbReference type="Pfam" id="PF05903">
    <property type="entry name" value="Peptidase_C97"/>
    <property type="match status" value="1"/>
</dbReference>
<organism evidence="6">
    <name type="scientific">Drosophila sechellia</name>
    <name type="common">Fruit fly</name>
    <dbReference type="NCBI Taxonomy" id="7238"/>
    <lineage>
        <taxon>Eukaryota</taxon>
        <taxon>Metazoa</taxon>
        <taxon>Ecdysozoa</taxon>
        <taxon>Arthropoda</taxon>
        <taxon>Hexapoda</taxon>
        <taxon>Insecta</taxon>
        <taxon>Pterygota</taxon>
        <taxon>Neoptera</taxon>
        <taxon>Endopterygota</taxon>
        <taxon>Diptera</taxon>
        <taxon>Brachycera</taxon>
        <taxon>Muscomorpha</taxon>
        <taxon>Ephydroidea</taxon>
        <taxon>Drosophilidae</taxon>
        <taxon>Drosophila</taxon>
        <taxon>Sophophora</taxon>
    </lineage>
</organism>
<evidence type="ECO:0000256" key="1">
    <source>
        <dbReference type="ARBA" id="ARBA00008140"/>
    </source>
</evidence>
<dbReference type="KEGG" id="dse:6615002"/>
<keyword evidence="3" id="KW-0378">Hydrolase</keyword>
<name>B4I763_DROSE</name>
<evidence type="ECO:0000256" key="2">
    <source>
        <dbReference type="ARBA" id="ARBA00022670"/>
    </source>
</evidence>
<dbReference type="PANTHER" id="PTHR12378">
    <property type="entry name" value="DESUMOYLATING ISOPEPTIDASE"/>
    <property type="match status" value="1"/>
</dbReference>
<protein>
    <submittedName>
        <fullName evidence="5">GM22738</fullName>
    </submittedName>
</protein>
<dbReference type="OMA" id="MYWINSY"/>
<proteinExistence type="inferred from homology"/>
<evidence type="ECO:0000259" key="4">
    <source>
        <dbReference type="PROSITE" id="PS51858"/>
    </source>
</evidence>
<gene>
    <name evidence="5" type="primary">Dsec\GM22738</name>
    <name evidence="5" type="ORF">Dsec_GM22738</name>
</gene>
<dbReference type="PANTHER" id="PTHR12378:SF80">
    <property type="entry name" value="IP06716P-RELATED"/>
    <property type="match status" value="1"/>
</dbReference>
<comment type="similarity">
    <text evidence="1">Belongs to the DeSI family.</text>
</comment>
<accession>B4I763</accession>
<dbReference type="STRING" id="7238.B4I763"/>
<dbReference type="GO" id="GO:0016579">
    <property type="term" value="P:protein deubiquitination"/>
    <property type="evidence" value="ECO:0007669"/>
    <property type="project" value="TreeGrafter"/>
</dbReference>
<evidence type="ECO:0000313" key="6">
    <source>
        <dbReference type="Proteomes" id="UP000001292"/>
    </source>
</evidence>
<dbReference type="AlphaFoldDB" id="B4I763"/>
<dbReference type="InterPro" id="IPR008580">
    <property type="entry name" value="PPPDE_dom"/>
</dbReference>
<dbReference type="SMART" id="SM01179">
    <property type="entry name" value="DUF862"/>
    <property type="match status" value="1"/>
</dbReference>
<keyword evidence="6" id="KW-1185">Reference proteome</keyword>
<feature type="domain" description="PPPDE" evidence="4">
    <location>
        <begin position="19"/>
        <end position="98"/>
    </location>
</feature>
<evidence type="ECO:0000256" key="3">
    <source>
        <dbReference type="ARBA" id="ARBA00022801"/>
    </source>
</evidence>
<dbReference type="HOGENOM" id="CLU_069001_5_2_1"/>
<keyword evidence="2" id="KW-0645">Protease</keyword>
<dbReference type="PhylomeDB" id="B4I763"/>
<dbReference type="InterPro" id="IPR042266">
    <property type="entry name" value="PPPDE_sf"/>
</dbReference>
<dbReference type="GO" id="GO:0006508">
    <property type="term" value="P:proteolysis"/>
    <property type="evidence" value="ECO:0007669"/>
    <property type="project" value="UniProtKB-KW"/>
</dbReference>
<reference evidence="5 6" key="1">
    <citation type="journal article" date="2007" name="Nature">
        <title>Evolution of genes and genomes on the Drosophila phylogeny.</title>
        <authorList>
            <consortium name="Drosophila 12 Genomes Consortium"/>
            <person name="Clark A.G."/>
            <person name="Eisen M.B."/>
            <person name="Smith D.R."/>
            <person name="Bergman C.M."/>
            <person name="Oliver B."/>
            <person name="Markow T.A."/>
            <person name="Kaufman T.C."/>
            <person name="Kellis M."/>
            <person name="Gelbart W."/>
            <person name="Iyer V.N."/>
            <person name="Pollard D.A."/>
            <person name="Sackton T.B."/>
            <person name="Larracuente A.M."/>
            <person name="Singh N.D."/>
            <person name="Abad J.P."/>
            <person name="Abt D.N."/>
            <person name="Adryan B."/>
            <person name="Aguade M."/>
            <person name="Akashi H."/>
            <person name="Anderson W.W."/>
            <person name="Aquadro C.F."/>
            <person name="Ardell D.H."/>
            <person name="Arguello R."/>
            <person name="Artieri C.G."/>
            <person name="Barbash D.A."/>
            <person name="Barker D."/>
            <person name="Barsanti P."/>
            <person name="Batterham P."/>
            <person name="Batzoglou S."/>
            <person name="Begun D."/>
            <person name="Bhutkar A."/>
            <person name="Blanco E."/>
            <person name="Bosak S.A."/>
            <person name="Bradley R.K."/>
            <person name="Brand A.D."/>
            <person name="Brent M.R."/>
            <person name="Brooks A.N."/>
            <person name="Brown R.H."/>
            <person name="Butlin R.K."/>
            <person name="Caggese C."/>
            <person name="Calvi B.R."/>
            <person name="Bernardo de Carvalho A."/>
            <person name="Caspi A."/>
            <person name="Castrezana S."/>
            <person name="Celniker S.E."/>
            <person name="Chang J.L."/>
            <person name="Chapple C."/>
            <person name="Chatterji S."/>
            <person name="Chinwalla A."/>
            <person name="Civetta A."/>
            <person name="Clifton S.W."/>
            <person name="Comeron J.M."/>
            <person name="Costello J.C."/>
            <person name="Coyne J.A."/>
            <person name="Daub J."/>
            <person name="David R.G."/>
            <person name="Delcher A.L."/>
            <person name="Delehaunty K."/>
            <person name="Do C.B."/>
            <person name="Ebling H."/>
            <person name="Edwards K."/>
            <person name="Eickbush T."/>
            <person name="Evans J.D."/>
            <person name="Filipski A."/>
            <person name="Findeiss S."/>
            <person name="Freyhult E."/>
            <person name="Fulton L."/>
            <person name="Fulton R."/>
            <person name="Garcia A.C."/>
            <person name="Gardiner A."/>
            <person name="Garfield D.A."/>
            <person name="Garvin B.E."/>
            <person name="Gibson G."/>
            <person name="Gilbert D."/>
            <person name="Gnerre S."/>
            <person name="Godfrey J."/>
            <person name="Good R."/>
            <person name="Gotea V."/>
            <person name="Gravely B."/>
            <person name="Greenberg A.J."/>
            <person name="Griffiths-Jones S."/>
            <person name="Gross S."/>
            <person name="Guigo R."/>
            <person name="Gustafson E.A."/>
            <person name="Haerty W."/>
            <person name="Hahn M.W."/>
            <person name="Halligan D.L."/>
            <person name="Halpern A.L."/>
            <person name="Halter G.M."/>
            <person name="Han M.V."/>
            <person name="Heger A."/>
            <person name="Hillier L."/>
            <person name="Hinrichs A.S."/>
            <person name="Holmes I."/>
            <person name="Hoskins R.A."/>
            <person name="Hubisz M.J."/>
            <person name="Hultmark D."/>
            <person name="Huntley M.A."/>
            <person name="Jaffe D.B."/>
            <person name="Jagadeeshan S."/>
            <person name="Jeck W.R."/>
            <person name="Johnson J."/>
            <person name="Jones C.D."/>
            <person name="Jordan W.C."/>
            <person name="Karpen G.H."/>
            <person name="Kataoka E."/>
            <person name="Keightley P.D."/>
            <person name="Kheradpour P."/>
            <person name="Kirkness E.F."/>
            <person name="Koerich L.B."/>
            <person name="Kristiansen K."/>
            <person name="Kudrna D."/>
            <person name="Kulathinal R.J."/>
            <person name="Kumar S."/>
            <person name="Kwok R."/>
            <person name="Lander E."/>
            <person name="Langley C.H."/>
            <person name="Lapoint R."/>
            <person name="Lazzaro B.P."/>
            <person name="Lee S.J."/>
            <person name="Levesque L."/>
            <person name="Li R."/>
            <person name="Lin C.F."/>
            <person name="Lin M.F."/>
            <person name="Lindblad-Toh K."/>
            <person name="Llopart A."/>
            <person name="Long M."/>
            <person name="Low L."/>
            <person name="Lozovsky E."/>
            <person name="Lu J."/>
            <person name="Luo M."/>
            <person name="Machado C.A."/>
            <person name="Makalowski W."/>
            <person name="Marzo M."/>
            <person name="Matsuda M."/>
            <person name="Matzkin L."/>
            <person name="McAllister B."/>
            <person name="McBride C.S."/>
            <person name="McKernan B."/>
            <person name="McKernan K."/>
            <person name="Mendez-Lago M."/>
            <person name="Minx P."/>
            <person name="Mollenhauer M.U."/>
            <person name="Montooth K."/>
            <person name="Mount S.M."/>
            <person name="Mu X."/>
            <person name="Myers E."/>
            <person name="Negre B."/>
            <person name="Newfeld S."/>
            <person name="Nielsen R."/>
            <person name="Noor M.A."/>
            <person name="O'Grady P."/>
            <person name="Pachter L."/>
            <person name="Papaceit M."/>
            <person name="Parisi M.J."/>
            <person name="Parisi M."/>
            <person name="Parts L."/>
            <person name="Pedersen J.S."/>
            <person name="Pesole G."/>
            <person name="Phillippy A.M."/>
            <person name="Ponting C.P."/>
            <person name="Pop M."/>
            <person name="Porcelli D."/>
            <person name="Powell J.R."/>
            <person name="Prohaska S."/>
            <person name="Pruitt K."/>
            <person name="Puig M."/>
            <person name="Quesneville H."/>
            <person name="Ram K.R."/>
            <person name="Rand D."/>
            <person name="Rasmussen M.D."/>
            <person name="Reed L.K."/>
            <person name="Reenan R."/>
            <person name="Reily A."/>
            <person name="Remington K.A."/>
            <person name="Rieger T.T."/>
            <person name="Ritchie M.G."/>
            <person name="Robin C."/>
            <person name="Rogers Y.H."/>
            <person name="Rohde C."/>
            <person name="Rozas J."/>
            <person name="Rubenfield M.J."/>
            <person name="Ruiz A."/>
            <person name="Russo S."/>
            <person name="Salzberg S.L."/>
            <person name="Sanchez-Gracia A."/>
            <person name="Saranga D.J."/>
            <person name="Sato H."/>
            <person name="Schaeffer S.W."/>
            <person name="Schatz M.C."/>
            <person name="Schlenke T."/>
            <person name="Schwartz R."/>
            <person name="Segarra C."/>
            <person name="Singh R.S."/>
            <person name="Sirot L."/>
            <person name="Sirota M."/>
            <person name="Sisneros N.B."/>
            <person name="Smith C.D."/>
            <person name="Smith T.F."/>
            <person name="Spieth J."/>
            <person name="Stage D.E."/>
            <person name="Stark A."/>
            <person name="Stephan W."/>
            <person name="Strausberg R.L."/>
            <person name="Strempel S."/>
            <person name="Sturgill D."/>
            <person name="Sutton G."/>
            <person name="Sutton G.G."/>
            <person name="Tao W."/>
            <person name="Teichmann S."/>
            <person name="Tobari Y.N."/>
            <person name="Tomimura Y."/>
            <person name="Tsolas J.M."/>
            <person name="Valente V.L."/>
            <person name="Venter E."/>
            <person name="Venter J.C."/>
            <person name="Vicario S."/>
            <person name="Vieira F.G."/>
            <person name="Vilella A.J."/>
            <person name="Villasante A."/>
            <person name="Walenz B."/>
            <person name="Wang J."/>
            <person name="Wasserman M."/>
            <person name="Watts T."/>
            <person name="Wilson D."/>
            <person name="Wilson R.K."/>
            <person name="Wing R.A."/>
            <person name="Wolfner M.F."/>
            <person name="Wong A."/>
            <person name="Wong G.K."/>
            <person name="Wu C.I."/>
            <person name="Wu G."/>
            <person name="Yamamoto D."/>
            <person name="Yang H.P."/>
            <person name="Yang S.P."/>
            <person name="Yorke J.A."/>
            <person name="Yoshida K."/>
            <person name="Zdobnov E."/>
            <person name="Zhang P."/>
            <person name="Zhang Y."/>
            <person name="Zimin A.V."/>
            <person name="Baldwin J."/>
            <person name="Abdouelleil A."/>
            <person name="Abdulkadir J."/>
            <person name="Abebe A."/>
            <person name="Abera B."/>
            <person name="Abreu J."/>
            <person name="Acer S.C."/>
            <person name="Aftuck L."/>
            <person name="Alexander A."/>
            <person name="An P."/>
            <person name="Anderson E."/>
            <person name="Anderson S."/>
            <person name="Arachi H."/>
            <person name="Azer M."/>
            <person name="Bachantsang P."/>
            <person name="Barry A."/>
            <person name="Bayul T."/>
            <person name="Berlin A."/>
            <person name="Bessette D."/>
            <person name="Bloom T."/>
            <person name="Blye J."/>
            <person name="Boguslavskiy L."/>
            <person name="Bonnet C."/>
            <person name="Boukhgalter B."/>
            <person name="Bourzgui I."/>
            <person name="Brown A."/>
            <person name="Cahill P."/>
            <person name="Channer S."/>
            <person name="Cheshatsang Y."/>
            <person name="Chuda L."/>
            <person name="Citroen M."/>
            <person name="Collymore A."/>
            <person name="Cooke P."/>
            <person name="Costello M."/>
            <person name="D'Aco K."/>
            <person name="Daza R."/>
            <person name="De Haan G."/>
            <person name="DeGray S."/>
            <person name="DeMaso C."/>
            <person name="Dhargay N."/>
            <person name="Dooley K."/>
            <person name="Dooley E."/>
            <person name="Doricent M."/>
            <person name="Dorje P."/>
            <person name="Dorjee K."/>
            <person name="Dupes A."/>
            <person name="Elong R."/>
            <person name="Falk J."/>
            <person name="Farina A."/>
            <person name="Faro S."/>
            <person name="Ferguson D."/>
            <person name="Fisher S."/>
            <person name="Foley C.D."/>
            <person name="Franke A."/>
            <person name="Friedrich D."/>
            <person name="Gadbois L."/>
            <person name="Gearin G."/>
            <person name="Gearin C.R."/>
            <person name="Giannoukos G."/>
            <person name="Goode T."/>
            <person name="Graham J."/>
            <person name="Grandbois E."/>
            <person name="Grewal S."/>
            <person name="Gyaltsen K."/>
            <person name="Hafez N."/>
            <person name="Hagos B."/>
            <person name="Hall J."/>
            <person name="Henson C."/>
            <person name="Hollinger A."/>
            <person name="Honan T."/>
            <person name="Huard M.D."/>
            <person name="Hughes L."/>
            <person name="Hurhula B."/>
            <person name="Husby M.E."/>
            <person name="Kamat A."/>
            <person name="Kanga B."/>
            <person name="Kashin S."/>
            <person name="Khazanovich D."/>
            <person name="Kisner P."/>
            <person name="Lance K."/>
            <person name="Lara M."/>
            <person name="Lee W."/>
            <person name="Lennon N."/>
            <person name="Letendre F."/>
            <person name="LeVine R."/>
            <person name="Lipovsky A."/>
            <person name="Liu X."/>
            <person name="Liu J."/>
            <person name="Liu S."/>
            <person name="Lokyitsang T."/>
            <person name="Lokyitsang Y."/>
            <person name="Lubonja R."/>
            <person name="Lui A."/>
            <person name="MacDonald P."/>
            <person name="Magnisalis V."/>
            <person name="Maru K."/>
            <person name="Matthews C."/>
            <person name="McCusker W."/>
            <person name="McDonough S."/>
            <person name="Mehta T."/>
            <person name="Meldrim J."/>
            <person name="Meneus L."/>
            <person name="Mihai O."/>
            <person name="Mihalev A."/>
            <person name="Mihova T."/>
            <person name="Mittelman R."/>
            <person name="Mlenga V."/>
            <person name="Montmayeur A."/>
            <person name="Mulrain L."/>
            <person name="Navidi A."/>
            <person name="Naylor J."/>
            <person name="Negash T."/>
            <person name="Nguyen T."/>
            <person name="Nguyen N."/>
            <person name="Nicol R."/>
            <person name="Norbu C."/>
            <person name="Norbu N."/>
            <person name="Novod N."/>
            <person name="O'Neill B."/>
            <person name="Osman S."/>
            <person name="Markiewicz E."/>
            <person name="Oyono O.L."/>
            <person name="Patti C."/>
            <person name="Phunkhang P."/>
            <person name="Pierre F."/>
            <person name="Priest M."/>
            <person name="Raghuraman S."/>
            <person name="Rege F."/>
            <person name="Reyes R."/>
            <person name="Rise C."/>
            <person name="Rogov P."/>
            <person name="Ross K."/>
            <person name="Ryan E."/>
            <person name="Settipalli S."/>
            <person name="Shea T."/>
            <person name="Sherpa N."/>
            <person name="Shi L."/>
            <person name="Shih D."/>
            <person name="Sparrow T."/>
            <person name="Spaulding J."/>
            <person name="Stalker J."/>
            <person name="Stange-Thomann N."/>
            <person name="Stavropoulos S."/>
            <person name="Stone C."/>
            <person name="Strader C."/>
            <person name="Tesfaye S."/>
            <person name="Thomson T."/>
            <person name="Thoulutsang Y."/>
            <person name="Thoulutsang D."/>
            <person name="Topham K."/>
            <person name="Topping I."/>
            <person name="Tsamla T."/>
            <person name="Vassiliev H."/>
            <person name="Vo A."/>
            <person name="Wangchuk T."/>
            <person name="Wangdi T."/>
            <person name="Weiand M."/>
            <person name="Wilkinson J."/>
            <person name="Wilson A."/>
            <person name="Yadav S."/>
            <person name="Young G."/>
            <person name="Yu Q."/>
            <person name="Zembek L."/>
            <person name="Zhong D."/>
            <person name="Zimmer A."/>
            <person name="Zwirko Z."/>
            <person name="Jaffe D.B."/>
            <person name="Alvarez P."/>
            <person name="Brockman W."/>
            <person name="Butler J."/>
            <person name="Chin C."/>
            <person name="Gnerre S."/>
            <person name="Grabherr M."/>
            <person name="Kleber M."/>
            <person name="Mauceli E."/>
            <person name="MacCallum I."/>
        </authorList>
    </citation>
    <scope>NUCLEOTIDE SEQUENCE [LARGE SCALE GENOMIC DNA]</scope>
    <source>
        <strain evidence="6">Rob3c / Tucson 14021-0248.25</strain>
    </source>
</reference>
<dbReference type="Proteomes" id="UP000001292">
    <property type="component" value="Unassembled WGS sequence"/>
</dbReference>
<dbReference type="GO" id="GO:0101005">
    <property type="term" value="F:deubiquitinase activity"/>
    <property type="evidence" value="ECO:0007669"/>
    <property type="project" value="TreeGrafter"/>
</dbReference>
<dbReference type="EMBL" id="CH480823">
    <property type="protein sequence ID" value="EDW56161.1"/>
    <property type="molecule type" value="Genomic_DNA"/>
</dbReference>
<evidence type="ECO:0000313" key="5">
    <source>
        <dbReference type="EMBL" id="EDW56161.1"/>
    </source>
</evidence>
<sequence>MPCLGGVRESSNEDIRHREPVMLNIYDLSTSNDYTFPLGVGVFHSGVQMYGREYAFLAINLSIHPRNGQEELGEHFRFRKSILLGYTNFTCAEVKRVI</sequence>
<dbReference type="Gene3D" id="3.90.1720.30">
    <property type="entry name" value="PPPDE domains"/>
    <property type="match status" value="1"/>
</dbReference>